<sequence>MTLRVVAKEDYENKTKVFYLNSAEPKSQQLYMAIINGSEIVTLTIYNVKSNQFEEVTALFQPSFLNNLSQQLLNQLIYYNQAKAL</sequence>
<dbReference type="Proteomes" id="UP000078534">
    <property type="component" value="Unassembled WGS sequence"/>
</dbReference>
<dbReference type="AlphaFoldDB" id="A0A179SZR0"/>
<keyword evidence="2" id="KW-1185">Reference proteome</keyword>
<name>A0A179SZR0_9BACI</name>
<accession>A0A179SZR0</accession>
<gene>
    <name evidence="1" type="ORF">A6K24_04305</name>
</gene>
<evidence type="ECO:0000313" key="1">
    <source>
        <dbReference type="EMBL" id="OAS86738.1"/>
    </source>
</evidence>
<dbReference type="STRING" id="152268.A6K24_04305"/>
<reference evidence="2" key="1">
    <citation type="submission" date="2016-04" db="EMBL/GenBank/DDBJ databases">
        <authorList>
            <person name="Lyu Z."/>
            <person name="Lyu W."/>
        </authorList>
    </citation>
    <scope>NUCLEOTIDE SEQUENCE [LARGE SCALE GENOMIC DNA]</scope>
    <source>
        <strain evidence="2">C44</strain>
    </source>
</reference>
<dbReference type="OrthoDB" id="2937529at2"/>
<comment type="caution">
    <text evidence="1">The sequence shown here is derived from an EMBL/GenBank/DDBJ whole genome shotgun (WGS) entry which is preliminary data.</text>
</comment>
<dbReference type="EMBL" id="LWSG01000012">
    <property type="protein sequence ID" value="OAS86738.1"/>
    <property type="molecule type" value="Genomic_DNA"/>
</dbReference>
<dbReference type="RefSeq" id="WP_066331170.1">
    <property type="nucleotide sequence ID" value="NZ_LWSG01000012.1"/>
</dbReference>
<organism evidence="1 2">
    <name type="scientific">Metabacillus litoralis</name>
    <dbReference type="NCBI Taxonomy" id="152268"/>
    <lineage>
        <taxon>Bacteria</taxon>
        <taxon>Bacillati</taxon>
        <taxon>Bacillota</taxon>
        <taxon>Bacilli</taxon>
        <taxon>Bacillales</taxon>
        <taxon>Bacillaceae</taxon>
        <taxon>Metabacillus</taxon>
    </lineage>
</organism>
<proteinExistence type="predicted"/>
<evidence type="ECO:0000313" key="2">
    <source>
        <dbReference type="Proteomes" id="UP000078534"/>
    </source>
</evidence>
<protein>
    <submittedName>
        <fullName evidence="1">Uncharacterized protein</fullName>
    </submittedName>
</protein>